<name>D5EL56_CORAD</name>
<organism evidence="2 3">
    <name type="scientific">Coraliomargarita akajimensis (strain DSM 45221 / IAM 15411 / JCM 23193 / KCTC 12865 / 04OKA010-24)</name>
    <dbReference type="NCBI Taxonomy" id="583355"/>
    <lineage>
        <taxon>Bacteria</taxon>
        <taxon>Pseudomonadati</taxon>
        <taxon>Verrucomicrobiota</taxon>
        <taxon>Opitutia</taxon>
        <taxon>Puniceicoccales</taxon>
        <taxon>Coraliomargaritaceae</taxon>
        <taxon>Coraliomargarita</taxon>
    </lineage>
</organism>
<dbReference type="PANTHER" id="PTHR36966:SF1">
    <property type="entry name" value="REP-ASSOCIATED TYROSINE TRANSPOSASE"/>
    <property type="match status" value="1"/>
</dbReference>
<dbReference type="GO" id="GO:0004803">
    <property type="term" value="F:transposase activity"/>
    <property type="evidence" value="ECO:0007669"/>
    <property type="project" value="InterPro"/>
</dbReference>
<dbReference type="Proteomes" id="UP000000925">
    <property type="component" value="Chromosome"/>
</dbReference>
<dbReference type="GO" id="GO:0043565">
    <property type="term" value="F:sequence-specific DNA binding"/>
    <property type="evidence" value="ECO:0007669"/>
    <property type="project" value="TreeGrafter"/>
</dbReference>
<reference evidence="2 3" key="1">
    <citation type="journal article" date="2010" name="Stand. Genomic Sci.">
        <title>Complete genome sequence of Coraliomargarita akajimensis type strain (04OKA010-24).</title>
        <authorList>
            <person name="Mavromatis K."/>
            <person name="Abt B."/>
            <person name="Brambilla E."/>
            <person name="Lapidus A."/>
            <person name="Copeland A."/>
            <person name="Deshpande S."/>
            <person name="Nolan M."/>
            <person name="Lucas S."/>
            <person name="Tice H."/>
            <person name="Cheng J.F."/>
            <person name="Han C."/>
            <person name="Detter J.C."/>
            <person name="Woyke T."/>
            <person name="Goodwin L."/>
            <person name="Pitluck S."/>
            <person name="Held B."/>
            <person name="Brettin T."/>
            <person name="Tapia R."/>
            <person name="Ivanova N."/>
            <person name="Mikhailova N."/>
            <person name="Pati A."/>
            <person name="Liolios K."/>
            <person name="Chen A."/>
            <person name="Palaniappan K."/>
            <person name="Land M."/>
            <person name="Hauser L."/>
            <person name="Chang Y.J."/>
            <person name="Jeffries C.D."/>
            <person name="Rohde M."/>
            <person name="Goker M."/>
            <person name="Bristow J."/>
            <person name="Eisen J.A."/>
            <person name="Markowitz V."/>
            <person name="Hugenholtz P."/>
            <person name="Klenk H.P."/>
            <person name="Kyrpides N.C."/>
        </authorList>
    </citation>
    <scope>NUCLEOTIDE SEQUENCE [LARGE SCALE GENOMIC DNA]</scope>
    <source>
        <strain evidence="3">DSM 45221 / IAM 15411 / JCM 23193 / KCTC 12865</strain>
    </source>
</reference>
<dbReference type="AlphaFoldDB" id="D5EL56"/>
<dbReference type="Gene3D" id="3.30.70.1290">
    <property type="entry name" value="Transposase IS200-like"/>
    <property type="match status" value="1"/>
</dbReference>
<sequence length="159" mass="18993">MTELPKRSRPSRNELLERKGRSNIIFVTVATHNREPLLVDPGVHHALRNAWKQADHWFVGKYVILPDHLHLFCAPATFPPSSLRMWIRYWKRLTTQAKVFGRSKDIWQRDCWDTQIRSGRHYTEKWQYIQENPVRAKLVQSIEDWPLTGELTPLDWREP</sequence>
<dbReference type="PANTHER" id="PTHR36966">
    <property type="entry name" value="REP-ASSOCIATED TYROSINE TRANSPOSASE"/>
    <property type="match status" value="1"/>
</dbReference>
<evidence type="ECO:0000313" key="2">
    <source>
        <dbReference type="EMBL" id="ADE53158.1"/>
    </source>
</evidence>
<dbReference type="NCBIfam" id="NF047646">
    <property type="entry name" value="REP_Tyr_transpos"/>
    <property type="match status" value="1"/>
</dbReference>
<feature type="domain" description="Transposase IS200-like" evidence="1">
    <location>
        <begin position="21"/>
        <end position="132"/>
    </location>
</feature>
<dbReference type="GO" id="GO:0006313">
    <property type="term" value="P:DNA transposition"/>
    <property type="evidence" value="ECO:0007669"/>
    <property type="project" value="InterPro"/>
</dbReference>
<accession>D5EL56</accession>
<dbReference type="STRING" id="583355.Caka_0129"/>
<dbReference type="RefSeq" id="WP_013041884.1">
    <property type="nucleotide sequence ID" value="NC_014008.1"/>
</dbReference>
<gene>
    <name evidence="2" type="ordered locus">Caka_0129</name>
</gene>
<dbReference type="SMART" id="SM01321">
    <property type="entry name" value="Y1_Tnp"/>
    <property type="match status" value="1"/>
</dbReference>
<dbReference type="KEGG" id="caa:Caka_0129"/>
<dbReference type="InterPro" id="IPR002686">
    <property type="entry name" value="Transposase_17"/>
</dbReference>
<evidence type="ECO:0000259" key="1">
    <source>
        <dbReference type="SMART" id="SM01321"/>
    </source>
</evidence>
<dbReference type="InterPro" id="IPR036515">
    <property type="entry name" value="Transposase_17_sf"/>
</dbReference>
<dbReference type="EMBL" id="CP001998">
    <property type="protein sequence ID" value="ADE53158.1"/>
    <property type="molecule type" value="Genomic_DNA"/>
</dbReference>
<dbReference type="eggNOG" id="COG1943">
    <property type="taxonomic scope" value="Bacteria"/>
</dbReference>
<protein>
    <recommendedName>
        <fullName evidence="1">Transposase IS200-like domain-containing protein</fullName>
    </recommendedName>
</protein>
<dbReference type="InterPro" id="IPR052715">
    <property type="entry name" value="RAYT_transposase"/>
</dbReference>
<evidence type="ECO:0000313" key="3">
    <source>
        <dbReference type="Proteomes" id="UP000000925"/>
    </source>
</evidence>
<dbReference type="SUPFAM" id="SSF143422">
    <property type="entry name" value="Transposase IS200-like"/>
    <property type="match status" value="1"/>
</dbReference>
<keyword evidence="3" id="KW-1185">Reference proteome</keyword>
<proteinExistence type="predicted"/>
<dbReference type="HOGENOM" id="CLU_110624_0_0_0"/>